<organism evidence="5 6">
    <name type="scientific">Symbiobacterium thermophilum (strain DSM 24528 / JCM 14929 / IAM 14863 / T)</name>
    <dbReference type="NCBI Taxonomy" id="292459"/>
    <lineage>
        <taxon>Bacteria</taxon>
        <taxon>Bacillati</taxon>
        <taxon>Bacillota</taxon>
        <taxon>Clostridia</taxon>
        <taxon>Eubacteriales</taxon>
        <taxon>Symbiobacteriaceae</taxon>
        <taxon>Symbiobacterium</taxon>
    </lineage>
</organism>
<accession>Q67TI2</accession>
<name>Q67TI2_SYMTH</name>
<dbReference type="PRINTS" id="PR00038">
    <property type="entry name" value="HTHLUXR"/>
</dbReference>
<dbReference type="PROSITE" id="PS50043">
    <property type="entry name" value="HTH_LUXR_2"/>
    <property type="match status" value="1"/>
</dbReference>
<evidence type="ECO:0000256" key="2">
    <source>
        <dbReference type="ARBA" id="ARBA00023125"/>
    </source>
</evidence>
<dbReference type="SUPFAM" id="SSF46894">
    <property type="entry name" value="C-terminal effector domain of the bipartite response regulators"/>
    <property type="match status" value="1"/>
</dbReference>
<protein>
    <submittedName>
        <fullName evidence="5">Two-component response regulator variant</fullName>
    </submittedName>
</protein>
<keyword evidence="2" id="KW-0238">DNA-binding</keyword>
<sequence>MATSRYEELTPREQEVFRLLVDGYTSKAIARALYISPKTADKHRASIMRKLEVNTFPELVRYAVSIGLLEVEPQESVL</sequence>
<dbReference type="SMART" id="SM00421">
    <property type="entry name" value="HTH_LUXR"/>
    <property type="match status" value="1"/>
</dbReference>
<feature type="domain" description="HTH luxR-type" evidence="4">
    <location>
        <begin position="2"/>
        <end position="67"/>
    </location>
</feature>
<dbReference type="PANTHER" id="PTHR44688:SF16">
    <property type="entry name" value="DNA-BINDING TRANSCRIPTIONAL ACTIVATOR DEVR_DOSR"/>
    <property type="match status" value="1"/>
</dbReference>
<evidence type="ECO:0000256" key="1">
    <source>
        <dbReference type="ARBA" id="ARBA00023015"/>
    </source>
</evidence>
<dbReference type="Gene3D" id="1.10.10.10">
    <property type="entry name" value="Winged helix-like DNA-binding domain superfamily/Winged helix DNA-binding domain"/>
    <property type="match status" value="1"/>
</dbReference>
<evidence type="ECO:0000313" key="6">
    <source>
        <dbReference type="Proteomes" id="UP000000417"/>
    </source>
</evidence>
<keyword evidence="3" id="KW-0804">Transcription</keyword>
<keyword evidence="6" id="KW-1185">Reference proteome</keyword>
<dbReference type="InterPro" id="IPR036388">
    <property type="entry name" value="WH-like_DNA-bd_sf"/>
</dbReference>
<dbReference type="Pfam" id="PF00196">
    <property type="entry name" value="GerE"/>
    <property type="match status" value="1"/>
</dbReference>
<reference evidence="5 6" key="1">
    <citation type="journal article" date="2004" name="Nucleic Acids Res.">
        <title>Genome sequence of Symbiobacterium thermophilum, an uncultivable bacterium that depends on microbial commensalism.</title>
        <authorList>
            <person name="Ueda K."/>
            <person name="Yamashita A."/>
            <person name="Ishikawa J."/>
            <person name="Shimada M."/>
            <person name="Watsuji T."/>
            <person name="Morimura K."/>
            <person name="Ikeda H."/>
            <person name="Hattori M."/>
            <person name="Beppu T."/>
        </authorList>
    </citation>
    <scope>NUCLEOTIDE SEQUENCE [LARGE SCALE GENOMIC DNA]</scope>
    <source>
        <strain evidence="6">T / IAM 14863</strain>
    </source>
</reference>
<dbReference type="GO" id="GO:0006355">
    <property type="term" value="P:regulation of DNA-templated transcription"/>
    <property type="evidence" value="ECO:0007669"/>
    <property type="project" value="InterPro"/>
</dbReference>
<keyword evidence="1" id="KW-0805">Transcription regulation</keyword>
<evidence type="ECO:0000256" key="3">
    <source>
        <dbReference type="ARBA" id="ARBA00023163"/>
    </source>
</evidence>
<dbReference type="OrthoDB" id="9779069at2"/>
<dbReference type="STRING" id="292459.STH26"/>
<dbReference type="PANTHER" id="PTHR44688">
    <property type="entry name" value="DNA-BINDING TRANSCRIPTIONAL ACTIVATOR DEVR_DOSR"/>
    <property type="match status" value="1"/>
</dbReference>
<gene>
    <name evidence="5" type="ordered locus">STH26</name>
</gene>
<dbReference type="KEGG" id="sth:STH26"/>
<dbReference type="EMBL" id="AP006840">
    <property type="protein sequence ID" value="BAD39011.1"/>
    <property type="molecule type" value="Genomic_DNA"/>
</dbReference>
<evidence type="ECO:0000259" key="4">
    <source>
        <dbReference type="PROSITE" id="PS50043"/>
    </source>
</evidence>
<dbReference type="InterPro" id="IPR016032">
    <property type="entry name" value="Sig_transdc_resp-reg_C-effctor"/>
</dbReference>
<dbReference type="eggNOG" id="COG4566">
    <property type="taxonomic scope" value="Bacteria"/>
</dbReference>
<dbReference type="GO" id="GO:0003677">
    <property type="term" value="F:DNA binding"/>
    <property type="evidence" value="ECO:0007669"/>
    <property type="project" value="UniProtKB-KW"/>
</dbReference>
<evidence type="ECO:0000313" key="5">
    <source>
        <dbReference type="EMBL" id="BAD39011.1"/>
    </source>
</evidence>
<dbReference type="RefSeq" id="WP_011194161.1">
    <property type="nucleotide sequence ID" value="NC_006177.1"/>
</dbReference>
<dbReference type="InterPro" id="IPR000792">
    <property type="entry name" value="Tscrpt_reg_LuxR_C"/>
</dbReference>
<dbReference type="AlphaFoldDB" id="Q67TI2"/>
<dbReference type="CDD" id="cd06170">
    <property type="entry name" value="LuxR_C_like"/>
    <property type="match status" value="1"/>
</dbReference>
<proteinExistence type="predicted"/>
<dbReference type="Proteomes" id="UP000000417">
    <property type="component" value="Chromosome"/>
</dbReference>
<dbReference type="HOGENOM" id="CLU_000445_103_8_9"/>